<reference evidence="2 3" key="1">
    <citation type="submission" date="2019-02" db="EMBL/GenBank/DDBJ databases">
        <title>Deep-cultivation of Planctomycetes and their phenomic and genomic characterization uncovers novel biology.</title>
        <authorList>
            <person name="Wiegand S."/>
            <person name="Jogler M."/>
            <person name="Boedeker C."/>
            <person name="Pinto D."/>
            <person name="Vollmers J."/>
            <person name="Rivas-Marin E."/>
            <person name="Kohn T."/>
            <person name="Peeters S.H."/>
            <person name="Heuer A."/>
            <person name="Rast P."/>
            <person name="Oberbeckmann S."/>
            <person name="Bunk B."/>
            <person name="Jeske O."/>
            <person name="Meyerdierks A."/>
            <person name="Storesund J.E."/>
            <person name="Kallscheuer N."/>
            <person name="Luecker S."/>
            <person name="Lage O.M."/>
            <person name="Pohl T."/>
            <person name="Merkel B.J."/>
            <person name="Hornburger P."/>
            <person name="Mueller R.-W."/>
            <person name="Bruemmer F."/>
            <person name="Labrenz M."/>
            <person name="Spormann A.M."/>
            <person name="Op Den Camp H."/>
            <person name="Overmann J."/>
            <person name="Amann R."/>
            <person name="Jetten M.S.M."/>
            <person name="Mascher T."/>
            <person name="Medema M.H."/>
            <person name="Devos D.P."/>
            <person name="Kaster A.-K."/>
            <person name="Ovreas L."/>
            <person name="Rohde M."/>
            <person name="Galperin M.Y."/>
            <person name="Jogler C."/>
        </authorList>
    </citation>
    <scope>NUCLEOTIDE SEQUENCE [LARGE SCALE GENOMIC DNA]</scope>
    <source>
        <strain evidence="2 3">Pla108</strain>
    </source>
</reference>
<evidence type="ECO:0000313" key="2">
    <source>
        <dbReference type="EMBL" id="TWU00390.1"/>
    </source>
</evidence>
<dbReference type="CDD" id="cd00093">
    <property type="entry name" value="HTH_XRE"/>
    <property type="match status" value="1"/>
</dbReference>
<sequence length="162" mass="18008">MKIKTNQFPSLDQDWIDRMGDIEDQNGPIGVGGIAVRLEKSKAPMGPSVSVFGQFVELYRRRNGLSVEQLAEQARIALEELVAIERCADSQPSPRTVYQIADYFKLPQDRLMQVAGITTRKSGGLQKAAVLFAARSEPTARLTPQEDELLNEFVKVLVESTD</sequence>
<dbReference type="Gene3D" id="1.10.260.40">
    <property type="entry name" value="lambda repressor-like DNA-binding domains"/>
    <property type="match status" value="1"/>
</dbReference>
<dbReference type="SUPFAM" id="SSF47413">
    <property type="entry name" value="lambda repressor-like DNA-binding domains"/>
    <property type="match status" value="1"/>
</dbReference>
<dbReference type="InterPro" id="IPR001387">
    <property type="entry name" value="Cro/C1-type_HTH"/>
</dbReference>
<dbReference type="AlphaFoldDB" id="A0A5C6AL55"/>
<feature type="domain" description="HTH cro/C1-type" evidence="1">
    <location>
        <begin position="56"/>
        <end position="111"/>
    </location>
</feature>
<accession>A0A5C6AL55</accession>
<gene>
    <name evidence="2" type="ORF">Pla108_13400</name>
</gene>
<dbReference type="Proteomes" id="UP000317421">
    <property type="component" value="Unassembled WGS sequence"/>
</dbReference>
<organism evidence="2 3">
    <name type="scientific">Botrimarina colliarenosi</name>
    <dbReference type="NCBI Taxonomy" id="2528001"/>
    <lineage>
        <taxon>Bacteria</taxon>
        <taxon>Pseudomonadati</taxon>
        <taxon>Planctomycetota</taxon>
        <taxon>Planctomycetia</taxon>
        <taxon>Pirellulales</taxon>
        <taxon>Lacipirellulaceae</taxon>
        <taxon>Botrimarina</taxon>
    </lineage>
</organism>
<name>A0A5C6AL55_9BACT</name>
<dbReference type="PROSITE" id="PS50943">
    <property type="entry name" value="HTH_CROC1"/>
    <property type="match status" value="1"/>
</dbReference>
<comment type="caution">
    <text evidence="2">The sequence shown here is derived from an EMBL/GenBank/DDBJ whole genome shotgun (WGS) entry which is preliminary data.</text>
</comment>
<keyword evidence="3" id="KW-1185">Reference proteome</keyword>
<dbReference type="Pfam" id="PF12844">
    <property type="entry name" value="HTH_19"/>
    <property type="match status" value="1"/>
</dbReference>
<dbReference type="RefSeq" id="WP_197526297.1">
    <property type="nucleotide sequence ID" value="NZ_SJPR01000001.1"/>
</dbReference>
<evidence type="ECO:0000259" key="1">
    <source>
        <dbReference type="PROSITE" id="PS50943"/>
    </source>
</evidence>
<proteinExistence type="predicted"/>
<dbReference type="EMBL" id="SJPR01000001">
    <property type="protein sequence ID" value="TWU00390.1"/>
    <property type="molecule type" value="Genomic_DNA"/>
</dbReference>
<dbReference type="GO" id="GO:0003677">
    <property type="term" value="F:DNA binding"/>
    <property type="evidence" value="ECO:0007669"/>
    <property type="project" value="InterPro"/>
</dbReference>
<dbReference type="InterPro" id="IPR010982">
    <property type="entry name" value="Lambda_DNA-bd_dom_sf"/>
</dbReference>
<protein>
    <recommendedName>
        <fullName evidence="1">HTH cro/C1-type domain-containing protein</fullName>
    </recommendedName>
</protein>
<evidence type="ECO:0000313" key="3">
    <source>
        <dbReference type="Proteomes" id="UP000317421"/>
    </source>
</evidence>